<evidence type="ECO:0000313" key="4">
    <source>
        <dbReference type="Proteomes" id="UP000323597"/>
    </source>
</evidence>
<evidence type="ECO:0000256" key="2">
    <source>
        <dbReference type="SAM" id="Phobius"/>
    </source>
</evidence>
<dbReference type="Proteomes" id="UP000323597">
    <property type="component" value="Chromosome A03"/>
</dbReference>
<feature type="compositionally biased region" description="Basic and acidic residues" evidence="1">
    <location>
        <begin position="1"/>
        <end position="17"/>
    </location>
</feature>
<evidence type="ECO:0000256" key="1">
    <source>
        <dbReference type="SAM" id="MobiDB-lite"/>
    </source>
</evidence>
<evidence type="ECO:0000313" key="3">
    <source>
        <dbReference type="EMBL" id="TYJ44036.1"/>
    </source>
</evidence>
<keyword evidence="4" id="KW-1185">Reference proteome</keyword>
<gene>
    <name evidence="3" type="ORF">E1A91_A03G193800v1</name>
</gene>
<keyword evidence="2" id="KW-0812">Transmembrane</keyword>
<keyword evidence="2" id="KW-0472">Membrane</keyword>
<keyword evidence="2" id="KW-1133">Transmembrane helix</keyword>
<name>A0A5D3A360_GOSMU</name>
<dbReference type="EMBL" id="CM017638">
    <property type="protein sequence ID" value="TYJ44036.1"/>
    <property type="molecule type" value="Genomic_DNA"/>
</dbReference>
<sequence length="51" mass="6339">MKEGKKKEKEKEKEKRGKEGKRRCCYLIKKIYIKVCLYLFYIFIHSSLIYF</sequence>
<protein>
    <submittedName>
        <fullName evidence="3">Uncharacterized protein</fullName>
    </submittedName>
</protein>
<accession>A0A5D3A360</accession>
<proteinExistence type="predicted"/>
<feature type="transmembrane region" description="Helical" evidence="2">
    <location>
        <begin position="31"/>
        <end position="50"/>
    </location>
</feature>
<feature type="region of interest" description="Disordered" evidence="1">
    <location>
        <begin position="1"/>
        <end position="20"/>
    </location>
</feature>
<dbReference type="AlphaFoldDB" id="A0A5D3A360"/>
<reference evidence="3 4" key="1">
    <citation type="submission" date="2019-07" db="EMBL/GenBank/DDBJ databases">
        <title>WGS assembly of Gossypium mustelinum.</title>
        <authorList>
            <person name="Chen Z.J."/>
            <person name="Sreedasyam A."/>
            <person name="Ando A."/>
            <person name="Song Q."/>
            <person name="De L."/>
            <person name="Hulse-Kemp A."/>
            <person name="Ding M."/>
            <person name="Ye W."/>
            <person name="Kirkbride R."/>
            <person name="Jenkins J."/>
            <person name="Plott C."/>
            <person name="Lovell J."/>
            <person name="Lin Y.-M."/>
            <person name="Vaughn R."/>
            <person name="Liu B."/>
            <person name="Li W."/>
            <person name="Simpson S."/>
            <person name="Scheffler B."/>
            <person name="Saski C."/>
            <person name="Grover C."/>
            <person name="Hu G."/>
            <person name="Conover J."/>
            <person name="Carlson J."/>
            <person name="Shu S."/>
            <person name="Boston L."/>
            <person name="Williams M."/>
            <person name="Peterson D."/>
            <person name="Mcgee K."/>
            <person name="Jones D."/>
            <person name="Wendel J."/>
            <person name="Stelly D."/>
            <person name="Grimwood J."/>
            <person name="Schmutz J."/>
        </authorList>
    </citation>
    <scope>NUCLEOTIDE SEQUENCE [LARGE SCALE GENOMIC DNA]</scope>
    <source>
        <strain evidence="3">1408120.09</strain>
    </source>
</reference>
<organism evidence="3 4">
    <name type="scientific">Gossypium mustelinum</name>
    <name type="common">Cotton</name>
    <name type="synonym">Gossypium caicoense</name>
    <dbReference type="NCBI Taxonomy" id="34275"/>
    <lineage>
        <taxon>Eukaryota</taxon>
        <taxon>Viridiplantae</taxon>
        <taxon>Streptophyta</taxon>
        <taxon>Embryophyta</taxon>
        <taxon>Tracheophyta</taxon>
        <taxon>Spermatophyta</taxon>
        <taxon>Magnoliopsida</taxon>
        <taxon>eudicotyledons</taxon>
        <taxon>Gunneridae</taxon>
        <taxon>Pentapetalae</taxon>
        <taxon>rosids</taxon>
        <taxon>malvids</taxon>
        <taxon>Malvales</taxon>
        <taxon>Malvaceae</taxon>
        <taxon>Malvoideae</taxon>
        <taxon>Gossypium</taxon>
    </lineage>
</organism>